<organism evidence="2 3">
    <name type="scientific">Coccomyxa viridis</name>
    <dbReference type="NCBI Taxonomy" id="1274662"/>
    <lineage>
        <taxon>Eukaryota</taxon>
        <taxon>Viridiplantae</taxon>
        <taxon>Chlorophyta</taxon>
        <taxon>core chlorophytes</taxon>
        <taxon>Trebouxiophyceae</taxon>
        <taxon>Trebouxiophyceae incertae sedis</taxon>
        <taxon>Coccomyxaceae</taxon>
        <taxon>Coccomyxa</taxon>
    </lineage>
</organism>
<reference evidence="2 3" key="1">
    <citation type="submission" date="2024-06" db="EMBL/GenBank/DDBJ databases">
        <authorList>
            <person name="Kraege A."/>
            <person name="Thomma B."/>
        </authorList>
    </citation>
    <scope>NUCLEOTIDE SEQUENCE [LARGE SCALE GENOMIC DNA]</scope>
</reference>
<evidence type="ECO:0000313" key="3">
    <source>
        <dbReference type="Proteomes" id="UP001497392"/>
    </source>
</evidence>
<proteinExistence type="predicted"/>
<evidence type="ECO:0000313" key="2">
    <source>
        <dbReference type="EMBL" id="CAL5220452.1"/>
    </source>
</evidence>
<name>A0ABP1FSJ5_9CHLO</name>
<evidence type="ECO:0000256" key="1">
    <source>
        <dbReference type="SAM" id="MobiDB-lite"/>
    </source>
</evidence>
<feature type="region of interest" description="Disordered" evidence="1">
    <location>
        <begin position="1"/>
        <end position="150"/>
    </location>
</feature>
<dbReference type="Proteomes" id="UP001497392">
    <property type="component" value="Unassembled WGS sequence"/>
</dbReference>
<feature type="compositionally biased region" description="Polar residues" evidence="1">
    <location>
        <begin position="84"/>
        <end position="103"/>
    </location>
</feature>
<protein>
    <submittedName>
        <fullName evidence="2">G2471 protein</fullName>
    </submittedName>
</protein>
<sequence>MSLDGRPVEQPAGEYRMQHLSRLEQGAADHRQHPSIQSAPEAVTHKLHYQYQDLSDRHPGQEALTFSSSAPAHLTSHLPPVRTSHPSLLQQQEAADSRSNLSEADTYEPGSIPTTAHSSPVTPPGQVSPAFPLTPPPAPLKQPRSQPLPPGYCQTAASLLGEPSAKRSLQPAFNAAAAQAGMPLCDLQPFEPLLLGEADAGSLTPHHTGSDIWQRRQLGRAAMHTSCRKGSDGDL</sequence>
<gene>
    <name evidence="2" type="primary">g2471</name>
    <name evidence="2" type="ORF">VP750_LOCUS2111</name>
</gene>
<accession>A0ABP1FSJ5</accession>
<keyword evidence="3" id="KW-1185">Reference proteome</keyword>
<dbReference type="EMBL" id="CAXHTA020000003">
    <property type="protein sequence ID" value="CAL5220452.1"/>
    <property type="molecule type" value="Genomic_DNA"/>
</dbReference>
<comment type="caution">
    <text evidence="2">The sequence shown here is derived from an EMBL/GenBank/DDBJ whole genome shotgun (WGS) entry which is preliminary data.</text>
</comment>
<feature type="compositionally biased region" description="Pro residues" evidence="1">
    <location>
        <begin position="132"/>
        <end position="150"/>
    </location>
</feature>